<sequence length="367" mass="41686">MRIGQVSISYKPILGGQEVYLDNLSKILKDNNHTIHVYQPDMGVDDPELFLTPNPNNPTAFQKLIPRLMRYNFLLLTHQLSNLRKEDLLIIHYPEHYLPVFWHKKTLVLTHGINWDFDPTAKKFQRKALAKLAFKFAWKFVANDTNFLRAMGVDIRPKEKMFQEVLPGRWFIPNCADTELFTKTAGIRELKKLNPVIVPRNFSKARGVDLAVDAFELIASKEPSLNLVIVGSNLPVPDSLDYGEQLLFKVKSSKFRDRIVFFGSKPWREMRDVYSSAVATLIPTRGNEGTSLAALESMSCGTATVTTSVAGLKDLPSVQIPPKPAEIAKAILNTIRNKDKIGIDQQKEVRGVYNIENWKNAWLKVIN</sequence>
<evidence type="ECO:0000313" key="2">
    <source>
        <dbReference type="Proteomes" id="UP000176631"/>
    </source>
</evidence>
<dbReference type="Gene3D" id="3.40.50.2000">
    <property type="entry name" value="Glycogen Phosphorylase B"/>
    <property type="match status" value="2"/>
</dbReference>
<dbReference type="AlphaFoldDB" id="A0A1G1W5A0"/>
<evidence type="ECO:0008006" key="3">
    <source>
        <dbReference type="Google" id="ProtNLM"/>
    </source>
</evidence>
<dbReference type="EMBL" id="MHCP01000030">
    <property type="protein sequence ID" value="OGY22862.1"/>
    <property type="molecule type" value="Genomic_DNA"/>
</dbReference>
<dbReference type="CDD" id="cd03801">
    <property type="entry name" value="GT4_PimA-like"/>
    <property type="match status" value="1"/>
</dbReference>
<dbReference type="Pfam" id="PF13692">
    <property type="entry name" value="Glyco_trans_1_4"/>
    <property type="match status" value="1"/>
</dbReference>
<name>A0A1G1W5A0_9BACT</name>
<reference evidence="1 2" key="1">
    <citation type="journal article" date="2016" name="Nat. Commun.">
        <title>Thousands of microbial genomes shed light on interconnected biogeochemical processes in an aquifer system.</title>
        <authorList>
            <person name="Anantharaman K."/>
            <person name="Brown C.T."/>
            <person name="Hug L.A."/>
            <person name="Sharon I."/>
            <person name="Castelle C.J."/>
            <person name="Probst A.J."/>
            <person name="Thomas B.C."/>
            <person name="Singh A."/>
            <person name="Wilkins M.J."/>
            <person name="Karaoz U."/>
            <person name="Brodie E.L."/>
            <person name="Williams K.H."/>
            <person name="Hubbard S.S."/>
            <person name="Banfield J.F."/>
        </authorList>
    </citation>
    <scope>NUCLEOTIDE SEQUENCE [LARGE SCALE GENOMIC DNA]</scope>
</reference>
<dbReference type="STRING" id="1802593.A2172_02890"/>
<protein>
    <recommendedName>
        <fullName evidence="3">Glycosyltransferase subfamily 4-like N-terminal domain-containing protein</fullName>
    </recommendedName>
</protein>
<dbReference type="SUPFAM" id="SSF53756">
    <property type="entry name" value="UDP-Glycosyltransferase/glycogen phosphorylase"/>
    <property type="match status" value="1"/>
</dbReference>
<organism evidence="1 2">
    <name type="scientific">Candidatus Woykebacteria bacterium RBG_13_40_15</name>
    <dbReference type="NCBI Taxonomy" id="1802593"/>
    <lineage>
        <taxon>Bacteria</taxon>
        <taxon>Candidatus Woykeibacteriota</taxon>
    </lineage>
</organism>
<gene>
    <name evidence="1" type="ORF">A2172_02890</name>
</gene>
<comment type="caution">
    <text evidence="1">The sequence shown here is derived from an EMBL/GenBank/DDBJ whole genome shotgun (WGS) entry which is preliminary data.</text>
</comment>
<accession>A0A1G1W5A0</accession>
<proteinExistence type="predicted"/>
<dbReference type="Proteomes" id="UP000176631">
    <property type="component" value="Unassembled WGS sequence"/>
</dbReference>
<dbReference type="PANTHER" id="PTHR12526">
    <property type="entry name" value="GLYCOSYLTRANSFERASE"/>
    <property type="match status" value="1"/>
</dbReference>
<evidence type="ECO:0000313" key="1">
    <source>
        <dbReference type="EMBL" id="OGY22862.1"/>
    </source>
</evidence>